<dbReference type="Gene3D" id="3.40.140.10">
    <property type="entry name" value="Cytidine Deaminase, domain 2"/>
    <property type="match status" value="1"/>
</dbReference>
<dbReference type="CDD" id="cd01285">
    <property type="entry name" value="nucleoside_deaminase"/>
    <property type="match status" value="1"/>
</dbReference>
<dbReference type="InterPro" id="IPR016192">
    <property type="entry name" value="APOBEC/CMP_deaminase_Zn-bd"/>
</dbReference>
<keyword evidence="5" id="KW-1185">Reference proteome</keyword>
<evidence type="ECO:0000259" key="3">
    <source>
        <dbReference type="PROSITE" id="PS51747"/>
    </source>
</evidence>
<evidence type="ECO:0000256" key="2">
    <source>
        <dbReference type="ARBA" id="ARBA00022833"/>
    </source>
</evidence>
<sequence length="154" mass="16798">MDEYFKLAVDATMEGMREGTGGPFGATLVRDGEILAAVGNTVLKEVDPSGHAELVAVREACGKLNTLDLSGSIMYATCEPCPMCVAVMMWAGVEKCYYASTRTDAAEAGFSDQHLRDFLDGTDKSLFDLEHLEDGREDCAEIWTEFARLKAERA</sequence>
<keyword evidence="1" id="KW-0479">Metal-binding</keyword>
<dbReference type="PROSITE" id="PS00903">
    <property type="entry name" value="CYT_DCMP_DEAMINASES_1"/>
    <property type="match status" value="1"/>
</dbReference>
<comment type="caution">
    <text evidence="4">The sequence shown here is derived from an EMBL/GenBank/DDBJ whole genome shotgun (WGS) entry which is preliminary data.</text>
</comment>
<feature type="domain" description="CMP/dCMP-type deaminase" evidence="3">
    <location>
        <begin position="1"/>
        <end position="112"/>
    </location>
</feature>
<evidence type="ECO:0000313" key="5">
    <source>
        <dbReference type="Proteomes" id="UP001501521"/>
    </source>
</evidence>
<keyword evidence="2" id="KW-0862">Zinc</keyword>
<dbReference type="InterPro" id="IPR002125">
    <property type="entry name" value="CMP_dCMP_dom"/>
</dbReference>
<dbReference type="EMBL" id="BAABLV010000020">
    <property type="protein sequence ID" value="GAA4897493.1"/>
    <property type="molecule type" value="Genomic_DNA"/>
</dbReference>
<organism evidence="4 5">
    <name type="scientific">Tessaracoccus lubricantis</name>
    <dbReference type="NCBI Taxonomy" id="545543"/>
    <lineage>
        <taxon>Bacteria</taxon>
        <taxon>Bacillati</taxon>
        <taxon>Actinomycetota</taxon>
        <taxon>Actinomycetes</taxon>
        <taxon>Propionibacteriales</taxon>
        <taxon>Propionibacteriaceae</taxon>
        <taxon>Tessaracoccus</taxon>
    </lineage>
</organism>
<reference evidence="5" key="1">
    <citation type="journal article" date="2019" name="Int. J. Syst. Evol. Microbiol.">
        <title>The Global Catalogue of Microorganisms (GCM) 10K type strain sequencing project: providing services to taxonomists for standard genome sequencing and annotation.</title>
        <authorList>
            <consortium name="The Broad Institute Genomics Platform"/>
            <consortium name="The Broad Institute Genome Sequencing Center for Infectious Disease"/>
            <person name="Wu L."/>
            <person name="Ma J."/>
        </authorList>
    </citation>
    <scope>NUCLEOTIDE SEQUENCE [LARGE SCALE GENOMIC DNA]</scope>
    <source>
        <strain evidence="5">JCM 19125</strain>
    </source>
</reference>
<dbReference type="PANTHER" id="PTHR11079:SF161">
    <property type="entry name" value="CMP_DCMP-TYPE DEAMINASE DOMAIN-CONTAINING PROTEIN"/>
    <property type="match status" value="1"/>
</dbReference>
<dbReference type="PANTHER" id="PTHR11079">
    <property type="entry name" value="CYTOSINE DEAMINASE FAMILY MEMBER"/>
    <property type="match status" value="1"/>
</dbReference>
<evidence type="ECO:0000313" key="4">
    <source>
        <dbReference type="EMBL" id="GAA4897493.1"/>
    </source>
</evidence>
<gene>
    <name evidence="4" type="ORF">GCM10025789_14230</name>
</gene>
<dbReference type="PROSITE" id="PS51747">
    <property type="entry name" value="CYT_DCMP_DEAMINASES_2"/>
    <property type="match status" value="1"/>
</dbReference>
<dbReference type="InterPro" id="IPR016193">
    <property type="entry name" value="Cytidine_deaminase-like"/>
</dbReference>
<dbReference type="RefSeq" id="WP_345581082.1">
    <property type="nucleotide sequence ID" value="NZ_BAABLV010000020.1"/>
</dbReference>
<proteinExistence type="predicted"/>
<name>A0ABP9FAE9_9ACTN</name>
<dbReference type="SUPFAM" id="SSF53927">
    <property type="entry name" value="Cytidine deaminase-like"/>
    <property type="match status" value="1"/>
</dbReference>
<evidence type="ECO:0000256" key="1">
    <source>
        <dbReference type="ARBA" id="ARBA00022723"/>
    </source>
</evidence>
<accession>A0ABP9FAE9</accession>
<dbReference type="Proteomes" id="UP001501521">
    <property type="component" value="Unassembled WGS sequence"/>
</dbReference>
<protein>
    <submittedName>
        <fullName evidence="4">Nucleoside deaminase</fullName>
    </submittedName>
</protein>
<dbReference type="Pfam" id="PF00383">
    <property type="entry name" value="dCMP_cyt_deam_1"/>
    <property type="match status" value="1"/>
</dbReference>